<dbReference type="GO" id="GO:0016491">
    <property type="term" value="F:oxidoreductase activity"/>
    <property type="evidence" value="ECO:0007669"/>
    <property type="project" value="TreeGrafter"/>
</dbReference>
<dbReference type="SUPFAM" id="SSF50129">
    <property type="entry name" value="GroES-like"/>
    <property type="match status" value="1"/>
</dbReference>
<dbReference type="OrthoDB" id="809632at2759"/>
<dbReference type="EMBL" id="PDNB01000006">
    <property type="protein sequence ID" value="PGH18129.1"/>
    <property type="molecule type" value="Genomic_DNA"/>
</dbReference>
<comment type="caution">
    <text evidence="2">The sequence shown here is derived from an EMBL/GenBank/DDBJ whole genome shotgun (WGS) entry which is preliminary data.</text>
</comment>
<evidence type="ECO:0000313" key="2">
    <source>
        <dbReference type="EMBL" id="PGH18129.1"/>
    </source>
</evidence>
<feature type="region of interest" description="Disordered" evidence="1">
    <location>
        <begin position="1"/>
        <end position="23"/>
    </location>
</feature>
<dbReference type="PANTHER" id="PTHR43677">
    <property type="entry name" value="SHORT-CHAIN DEHYDROGENASE/REDUCTASE"/>
    <property type="match status" value="1"/>
</dbReference>
<reference evidence="2 3" key="1">
    <citation type="submission" date="2017-10" db="EMBL/GenBank/DDBJ databases">
        <title>Comparative genomics in systemic dimorphic fungi from Ajellomycetaceae.</title>
        <authorList>
            <person name="Munoz J.F."/>
            <person name="Mcewen J.G."/>
            <person name="Clay O.K."/>
            <person name="Cuomo C.A."/>
        </authorList>
    </citation>
    <scope>NUCLEOTIDE SEQUENCE [LARGE SCALE GENOMIC DNA]</scope>
    <source>
        <strain evidence="2 3">UAMH5409</strain>
    </source>
</reference>
<dbReference type="AlphaFoldDB" id="A0A2B7YAK4"/>
<protein>
    <recommendedName>
        <fullName evidence="4">Enoyl reductase (ER) domain-containing protein</fullName>
    </recommendedName>
</protein>
<proteinExistence type="predicted"/>
<dbReference type="STRING" id="1447875.A0A2B7YAK4"/>
<dbReference type="InterPro" id="IPR051397">
    <property type="entry name" value="Zn-ADH-like_protein"/>
</dbReference>
<dbReference type="Gene3D" id="3.90.180.10">
    <property type="entry name" value="Medium-chain alcohol dehydrogenases, catalytic domain"/>
    <property type="match status" value="1"/>
</dbReference>
<sequence>MKAARVSSWGSPPEYMSVPDLPPPSPTELQLKVLAVGVPRVVQARAAQKHSSASNAQLPFDPSIDGVGLDEASGELYFINPLAAPLFAERANVDRSQLMKLEPGTDPITVAALANPVSSSWMALRCRALGGCKGRTVLIVGATSVSGRAAAIVARMLGAKRVIGVSRNENTLAAVEGLDDRVLLQDGPTLSKSVGPVHILLDYVGGAAAVDLLRTAEVQPGENLQYISVGSLSGQKNSMLRLLPEGLIDMRPICIMGSGMGSFSKQDLLREMPELVRAIMKMKSPFDIRTASLAEVRSVWDSDEVKSKRLVVVPNS</sequence>
<accession>A0A2B7YAK4</accession>
<dbReference type="InterPro" id="IPR011032">
    <property type="entry name" value="GroES-like_sf"/>
</dbReference>
<dbReference type="InterPro" id="IPR036291">
    <property type="entry name" value="NAD(P)-bd_dom_sf"/>
</dbReference>
<organism evidence="2 3">
    <name type="scientific">Helicocarpus griseus UAMH5409</name>
    <dbReference type="NCBI Taxonomy" id="1447875"/>
    <lineage>
        <taxon>Eukaryota</taxon>
        <taxon>Fungi</taxon>
        <taxon>Dikarya</taxon>
        <taxon>Ascomycota</taxon>
        <taxon>Pezizomycotina</taxon>
        <taxon>Eurotiomycetes</taxon>
        <taxon>Eurotiomycetidae</taxon>
        <taxon>Onygenales</taxon>
        <taxon>Ajellomycetaceae</taxon>
        <taxon>Helicocarpus</taxon>
    </lineage>
</organism>
<dbReference type="PANTHER" id="PTHR43677:SF11">
    <property type="entry name" value="ZINC-CONTAINING ALCOHOL DEHYDROGENASE"/>
    <property type="match status" value="1"/>
</dbReference>
<name>A0A2B7YAK4_9EURO</name>
<dbReference type="SUPFAM" id="SSF51735">
    <property type="entry name" value="NAD(P)-binding Rossmann-fold domains"/>
    <property type="match status" value="1"/>
</dbReference>
<evidence type="ECO:0000313" key="3">
    <source>
        <dbReference type="Proteomes" id="UP000223968"/>
    </source>
</evidence>
<evidence type="ECO:0000256" key="1">
    <source>
        <dbReference type="SAM" id="MobiDB-lite"/>
    </source>
</evidence>
<dbReference type="Proteomes" id="UP000223968">
    <property type="component" value="Unassembled WGS sequence"/>
</dbReference>
<keyword evidence="3" id="KW-1185">Reference proteome</keyword>
<evidence type="ECO:0008006" key="4">
    <source>
        <dbReference type="Google" id="ProtNLM"/>
    </source>
</evidence>
<gene>
    <name evidence="2" type="ORF">AJ79_00757</name>
</gene>